<feature type="compositionally biased region" description="Low complexity" evidence="2">
    <location>
        <begin position="228"/>
        <end position="241"/>
    </location>
</feature>
<comment type="caution">
    <text evidence="3">The sequence shown here is derived from an EMBL/GenBank/DDBJ whole genome shotgun (WGS) entry which is preliminary data.</text>
</comment>
<feature type="compositionally biased region" description="Pro residues" evidence="2">
    <location>
        <begin position="446"/>
        <end position="455"/>
    </location>
</feature>
<feature type="compositionally biased region" description="Polar residues" evidence="2">
    <location>
        <begin position="292"/>
        <end position="301"/>
    </location>
</feature>
<evidence type="ECO:0000313" key="3">
    <source>
        <dbReference type="EMBL" id="KAE9015966.1"/>
    </source>
</evidence>
<dbReference type="InterPro" id="IPR028288">
    <property type="entry name" value="SCAR/WAVE_fam"/>
</dbReference>
<comment type="similarity">
    <text evidence="1">Belongs to the SCAR/WAVE family.</text>
</comment>
<proteinExistence type="inferred from homology"/>
<evidence type="ECO:0008006" key="5">
    <source>
        <dbReference type="Google" id="ProtNLM"/>
    </source>
</evidence>
<dbReference type="Proteomes" id="UP000460718">
    <property type="component" value="Unassembled WGS sequence"/>
</dbReference>
<dbReference type="GO" id="GO:0005856">
    <property type="term" value="C:cytoskeleton"/>
    <property type="evidence" value="ECO:0007669"/>
    <property type="project" value="UniProtKB-SubCell"/>
</dbReference>
<dbReference type="GO" id="GO:0003779">
    <property type="term" value="F:actin binding"/>
    <property type="evidence" value="ECO:0007669"/>
    <property type="project" value="UniProtKB-KW"/>
</dbReference>
<feature type="compositionally biased region" description="Basic and acidic residues" evidence="2">
    <location>
        <begin position="473"/>
        <end position="483"/>
    </location>
</feature>
<feature type="region of interest" description="Disordered" evidence="2">
    <location>
        <begin position="263"/>
        <end position="530"/>
    </location>
</feature>
<dbReference type="Gene3D" id="1.20.5.340">
    <property type="match status" value="1"/>
</dbReference>
<dbReference type="Gene3D" id="6.10.280.150">
    <property type="match status" value="2"/>
</dbReference>
<feature type="compositionally biased region" description="Basic and acidic residues" evidence="2">
    <location>
        <begin position="205"/>
        <end position="226"/>
    </location>
</feature>
<dbReference type="GO" id="GO:0030036">
    <property type="term" value="P:actin cytoskeleton organization"/>
    <property type="evidence" value="ECO:0007669"/>
    <property type="project" value="InterPro"/>
</dbReference>
<dbReference type="EMBL" id="QXFW01000327">
    <property type="protein sequence ID" value="KAE9015966.1"/>
    <property type="molecule type" value="Genomic_DNA"/>
</dbReference>
<name>A0A6A3L8T6_9STRA</name>
<feature type="compositionally biased region" description="Acidic residues" evidence="2">
    <location>
        <begin position="352"/>
        <end position="368"/>
    </location>
</feature>
<dbReference type="PANTHER" id="PTHR12902:SF1">
    <property type="entry name" value="WISKOTT-ALDRICH SYNDROME PROTEIN FAMILY MEMBER"/>
    <property type="match status" value="1"/>
</dbReference>
<feature type="region of interest" description="Disordered" evidence="2">
    <location>
        <begin position="205"/>
        <end position="244"/>
    </location>
</feature>
<protein>
    <recommendedName>
        <fullName evidence="5">WH2 domain-containing protein</fullName>
    </recommendedName>
</protein>
<accession>A0A6A3L8T6</accession>
<dbReference type="PANTHER" id="PTHR12902">
    <property type="entry name" value="WASP-1"/>
    <property type="match status" value="1"/>
</dbReference>
<evidence type="ECO:0000256" key="2">
    <source>
        <dbReference type="SAM" id="MobiDB-lite"/>
    </source>
</evidence>
<feature type="compositionally biased region" description="Low complexity" evidence="2">
    <location>
        <begin position="490"/>
        <end position="500"/>
    </location>
</feature>
<feature type="compositionally biased region" description="Polar residues" evidence="2">
    <location>
        <begin position="270"/>
        <end position="279"/>
    </location>
</feature>
<organism evidence="3 4">
    <name type="scientific">Phytophthora fragariae</name>
    <dbReference type="NCBI Taxonomy" id="53985"/>
    <lineage>
        <taxon>Eukaryota</taxon>
        <taxon>Sar</taxon>
        <taxon>Stramenopiles</taxon>
        <taxon>Oomycota</taxon>
        <taxon>Peronosporomycetes</taxon>
        <taxon>Peronosporales</taxon>
        <taxon>Peronosporaceae</taxon>
        <taxon>Phytophthora</taxon>
    </lineage>
</organism>
<gene>
    <name evidence="3" type="ORF">PF011_g7373</name>
</gene>
<dbReference type="GO" id="GO:2000601">
    <property type="term" value="P:positive regulation of Arp2/3 complex-mediated actin nucleation"/>
    <property type="evidence" value="ECO:0007669"/>
    <property type="project" value="TreeGrafter"/>
</dbReference>
<evidence type="ECO:0000313" key="4">
    <source>
        <dbReference type="Proteomes" id="UP000460718"/>
    </source>
</evidence>
<dbReference type="GO" id="GO:0034237">
    <property type="term" value="F:protein kinase A regulatory subunit binding"/>
    <property type="evidence" value="ECO:0007669"/>
    <property type="project" value="TreeGrafter"/>
</dbReference>
<evidence type="ECO:0000256" key="1">
    <source>
        <dbReference type="ARBA" id="ARBA00006993"/>
    </source>
</evidence>
<dbReference type="AlphaFoldDB" id="A0A6A3L8T6"/>
<feature type="compositionally biased region" description="Pro residues" evidence="2">
    <location>
        <begin position="309"/>
        <end position="322"/>
    </location>
</feature>
<reference evidence="3 4" key="1">
    <citation type="submission" date="2018-09" db="EMBL/GenBank/DDBJ databases">
        <title>Genomic investigation of the strawberry pathogen Phytophthora fragariae indicates pathogenicity is determined by transcriptional variation in three key races.</title>
        <authorList>
            <person name="Adams T.M."/>
            <person name="Armitage A.D."/>
            <person name="Sobczyk M.K."/>
            <person name="Bates H.J."/>
            <person name="Dunwell J.M."/>
            <person name="Nellist C.F."/>
            <person name="Harrison R.J."/>
        </authorList>
    </citation>
    <scope>NUCLEOTIDE SEQUENCE [LARGE SCALE GENOMIC DNA]</scope>
    <source>
        <strain evidence="3 4">SCRP245</strain>
    </source>
</reference>
<sequence length="558" mass="62076">MITRAVSAVAGSGDPAAFDSAGGQGRLRPPEDILRQARATSITGVLGQIASVASYALEILQELKDDTIETQGRMAKLHQRVDVLAQVVGCQIRQNTGRKPEADLLHLLPSQEESDRVLCIQTISSSSSASDRPAAVVEVYERCQGVPPLELLDSFYDLEQQEASGNQVDNTRSISRKKYSNPGFFMEEWLKNEEGRQQRALEIKEERRRERRNAQDLCNARERDEQQSTSTEDAKTSSSSADDAEQKLKFLKIRSWREIYGTGEGKELMKQQQQPTGRSPSLRDLRRRAHQSLASIAQSPTRAEERRPVSPPPPPPPPPPLPSELQSLTTDQFAPPDPPSIPTRLGGAFMQEMDDDEIAMEMQLEDEFTNGIPPPPPPLSSPEEFTDHGLSYYYDPAATHNLTPPPPPPPPELDEQSKSDAFYDAYEDEEAPPPPPPLEEFEAFEQPPPPPPLSPRPSTLLEEIQLGAALRSADGRRPQREAPARSPTPQAALLQQILQKQSRHLRPVEPRARPPLQPRHSTGAPFADSIARILERRAMIAYDSDSESHKSNNDDDEW</sequence>
<dbReference type="GO" id="GO:0071933">
    <property type="term" value="F:Arp2/3 complex binding"/>
    <property type="evidence" value="ECO:0007669"/>
    <property type="project" value="TreeGrafter"/>
</dbReference>